<evidence type="ECO:0000313" key="1">
    <source>
        <dbReference type="EMBL" id="KAF9459962.1"/>
    </source>
</evidence>
<proteinExistence type="predicted"/>
<dbReference type="AlphaFoldDB" id="A0A9P5XY83"/>
<name>A0A9P5XY83_9AGAR</name>
<sequence length="165" mass="18633">MKRFMSIRNGIASAGPNKFCVHRRGSGRAPVMCNLSTKQLRITLENILHPSSIEAVYQVWRKINVMARTITQLCNWKQPNVIKAQISSHSDEDVSCVLTYQIRVAHRSPQKKQYLGEYKVGLLGEKKKVWGKLPSRSNGIRKQNIFDEEIVKDVSCGLTCGFGGE</sequence>
<comment type="caution">
    <text evidence="1">The sequence shown here is derived from an EMBL/GenBank/DDBJ whole genome shotgun (WGS) entry which is preliminary data.</text>
</comment>
<accession>A0A9P5XY83</accession>
<dbReference type="Proteomes" id="UP000807353">
    <property type="component" value="Unassembled WGS sequence"/>
</dbReference>
<protein>
    <submittedName>
        <fullName evidence="1">Uncharacterized protein</fullName>
    </submittedName>
</protein>
<dbReference type="EMBL" id="MU150307">
    <property type="protein sequence ID" value="KAF9459962.1"/>
    <property type="molecule type" value="Genomic_DNA"/>
</dbReference>
<evidence type="ECO:0000313" key="2">
    <source>
        <dbReference type="Proteomes" id="UP000807353"/>
    </source>
</evidence>
<reference evidence="1" key="1">
    <citation type="submission" date="2020-11" db="EMBL/GenBank/DDBJ databases">
        <authorList>
            <consortium name="DOE Joint Genome Institute"/>
            <person name="Ahrendt S."/>
            <person name="Riley R."/>
            <person name="Andreopoulos W."/>
            <person name="Labutti K."/>
            <person name="Pangilinan J."/>
            <person name="Ruiz-Duenas F.J."/>
            <person name="Barrasa J.M."/>
            <person name="Sanchez-Garcia M."/>
            <person name="Camarero S."/>
            <person name="Miyauchi S."/>
            <person name="Serrano A."/>
            <person name="Linde D."/>
            <person name="Babiker R."/>
            <person name="Drula E."/>
            <person name="Ayuso-Fernandez I."/>
            <person name="Pacheco R."/>
            <person name="Padilla G."/>
            <person name="Ferreira P."/>
            <person name="Barriuso J."/>
            <person name="Kellner H."/>
            <person name="Castanera R."/>
            <person name="Alfaro M."/>
            <person name="Ramirez L."/>
            <person name="Pisabarro A.G."/>
            <person name="Kuo A."/>
            <person name="Tritt A."/>
            <person name="Lipzen A."/>
            <person name="He G."/>
            <person name="Yan M."/>
            <person name="Ng V."/>
            <person name="Cullen D."/>
            <person name="Martin F."/>
            <person name="Rosso M.-N."/>
            <person name="Henrissat B."/>
            <person name="Hibbett D."/>
            <person name="Martinez A.T."/>
            <person name="Grigoriev I.V."/>
        </authorList>
    </citation>
    <scope>NUCLEOTIDE SEQUENCE</scope>
    <source>
        <strain evidence="1">CBS 247.69</strain>
    </source>
</reference>
<gene>
    <name evidence="1" type="ORF">BDZ94DRAFT_1238832</name>
</gene>
<keyword evidence="2" id="KW-1185">Reference proteome</keyword>
<organism evidence="1 2">
    <name type="scientific">Collybia nuda</name>
    <dbReference type="NCBI Taxonomy" id="64659"/>
    <lineage>
        <taxon>Eukaryota</taxon>
        <taxon>Fungi</taxon>
        <taxon>Dikarya</taxon>
        <taxon>Basidiomycota</taxon>
        <taxon>Agaricomycotina</taxon>
        <taxon>Agaricomycetes</taxon>
        <taxon>Agaricomycetidae</taxon>
        <taxon>Agaricales</taxon>
        <taxon>Tricholomatineae</taxon>
        <taxon>Clitocybaceae</taxon>
        <taxon>Collybia</taxon>
    </lineage>
</organism>